<keyword evidence="4" id="KW-1185">Reference proteome</keyword>
<keyword evidence="2" id="KW-0732">Signal</keyword>
<dbReference type="AlphaFoldDB" id="A0A0K2GGY6"/>
<feature type="region of interest" description="Disordered" evidence="1">
    <location>
        <begin position="63"/>
        <end position="137"/>
    </location>
</feature>
<dbReference type="PROSITE" id="PS51257">
    <property type="entry name" value="PROKAR_LIPOPROTEIN"/>
    <property type="match status" value="1"/>
</dbReference>
<feature type="compositionally biased region" description="Pro residues" evidence="1">
    <location>
        <begin position="78"/>
        <end position="103"/>
    </location>
</feature>
<organism evidence="3 4">
    <name type="scientific">Nitrospira moscoviensis</name>
    <dbReference type="NCBI Taxonomy" id="42253"/>
    <lineage>
        <taxon>Bacteria</taxon>
        <taxon>Pseudomonadati</taxon>
        <taxon>Nitrospirota</taxon>
        <taxon>Nitrospiria</taxon>
        <taxon>Nitrospirales</taxon>
        <taxon>Nitrospiraceae</taxon>
        <taxon>Nitrospira</taxon>
    </lineage>
</organism>
<sequence>MKRSVLLRGVAASLAIAACIPAARPAFGDAAVVQHRDGTTGTITRLDDHIGIYADAHGNTNPLAIPDGMAGHSDPHGSMPPPTVTPFGTPAPPNRLTPAPLLPFNPNRPLMPPPALAPPAAAPPSGLGAFGSGGAPR</sequence>
<dbReference type="RefSeq" id="WP_053381012.1">
    <property type="nucleotide sequence ID" value="NZ_CP011801.1"/>
</dbReference>
<feature type="compositionally biased region" description="Pro residues" evidence="1">
    <location>
        <begin position="109"/>
        <end position="122"/>
    </location>
</feature>
<evidence type="ECO:0000256" key="2">
    <source>
        <dbReference type="SAM" id="SignalP"/>
    </source>
</evidence>
<accession>A0A0K2GGY6</accession>
<dbReference type="KEGG" id="nmv:NITMOv2_3717"/>
<gene>
    <name evidence="3" type="ORF">NITMOv2_3717</name>
</gene>
<dbReference type="EMBL" id="CP011801">
    <property type="protein sequence ID" value="ALA60109.1"/>
    <property type="molecule type" value="Genomic_DNA"/>
</dbReference>
<feature type="chain" id="PRO_5005476844" evidence="2">
    <location>
        <begin position="18"/>
        <end position="137"/>
    </location>
</feature>
<evidence type="ECO:0000256" key="1">
    <source>
        <dbReference type="SAM" id="MobiDB-lite"/>
    </source>
</evidence>
<dbReference type="Proteomes" id="UP000069205">
    <property type="component" value="Chromosome"/>
</dbReference>
<evidence type="ECO:0000313" key="4">
    <source>
        <dbReference type="Proteomes" id="UP000069205"/>
    </source>
</evidence>
<dbReference type="STRING" id="42253.NITMOv2_3717"/>
<evidence type="ECO:0000313" key="3">
    <source>
        <dbReference type="EMBL" id="ALA60109.1"/>
    </source>
</evidence>
<reference evidence="3 4" key="1">
    <citation type="journal article" date="2015" name="Proc. Natl. Acad. Sci. U.S.A.">
        <title>Expanded metabolic versatility of ubiquitous nitrite-oxidizing bacteria from the genus Nitrospira.</title>
        <authorList>
            <person name="Koch H."/>
            <person name="Lucker S."/>
            <person name="Albertsen M."/>
            <person name="Kitzinger K."/>
            <person name="Herbold C."/>
            <person name="Spieck E."/>
            <person name="Nielsen P.H."/>
            <person name="Wagner M."/>
            <person name="Daims H."/>
        </authorList>
    </citation>
    <scope>NUCLEOTIDE SEQUENCE [LARGE SCALE GENOMIC DNA]</scope>
    <source>
        <strain evidence="3 4">NSP M-1</strain>
    </source>
</reference>
<name>A0A0K2GGY6_NITMO</name>
<protein>
    <submittedName>
        <fullName evidence="3">Uncharacterized protein</fullName>
    </submittedName>
</protein>
<dbReference type="OrthoDB" id="9993795at2"/>
<feature type="compositionally biased region" description="Gly residues" evidence="1">
    <location>
        <begin position="128"/>
        <end position="137"/>
    </location>
</feature>
<dbReference type="PATRIC" id="fig|42253.5.peg.3667"/>
<feature type="signal peptide" evidence="2">
    <location>
        <begin position="1"/>
        <end position="17"/>
    </location>
</feature>
<proteinExistence type="predicted"/>